<dbReference type="SUPFAM" id="SSF57903">
    <property type="entry name" value="FYVE/PHD zinc finger"/>
    <property type="match status" value="1"/>
</dbReference>
<keyword evidence="2 4" id="KW-0863">Zinc-finger</keyword>
<evidence type="ECO:0000259" key="6">
    <source>
        <dbReference type="PROSITE" id="PS50178"/>
    </source>
</evidence>
<sequence>MPAKIVEDEFEDAVSSIDHAQSNIGDEDASQCKYCGAQLGKRHLNPRHHCRVCGAACCGQCTPNQLKLDGLKGTARACIQCVATAIKMPALKTELGNLGAQLHSLASAEPTSQPETLEAAVKLIEAAVPLLEAKQGSPGSAVELQMAESKGRAAEQASKAAAEKLESQEAELTREKTLRVSLEAELAKKEKGTAGEELVRSIEQLEAELAREKELRSGLEESQAKHAEELAFHQRAAQAATDALAAAQSGEPAPQANTAQLKRLAAEKSEYERQLRDALNAKEKQVLINAELQATLAGERTAMKELKHGVLCCPVQ</sequence>
<feature type="region of interest" description="Disordered" evidence="5">
    <location>
        <begin position="153"/>
        <end position="174"/>
    </location>
</feature>
<dbReference type="GO" id="GO:0008270">
    <property type="term" value="F:zinc ion binding"/>
    <property type="evidence" value="ECO:0007669"/>
    <property type="project" value="UniProtKB-KW"/>
</dbReference>
<feature type="compositionally biased region" description="Basic and acidic residues" evidence="5">
    <location>
        <begin position="161"/>
        <end position="174"/>
    </location>
</feature>
<keyword evidence="1" id="KW-0479">Metal-binding</keyword>
<evidence type="ECO:0000313" key="7">
    <source>
        <dbReference type="EMBL" id="CAD8843561.1"/>
    </source>
</evidence>
<dbReference type="InterPro" id="IPR000306">
    <property type="entry name" value="Znf_FYVE"/>
</dbReference>
<dbReference type="AlphaFoldDB" id="A0A7S1A5S4"/>
<organism evidence="7">
    <name type="scientific">Noctiluca scintillans</name>
    <name type="common">Sea sparkle</name>
    <name type="synonym">Red tide dinoflagellate</name>
    <dbReference type="NCBI Taxonomy" id="2966"/>
    <lineage>
        <taxon>Eukaryota</taxon>
        <taxon>Sar</taxon>
        <taxon>Alveolata</taxon>
        <taxon>Dinophyceae</taxon>
        <taxon>Noctilucales</taxon>
        <taxon>Noctilucaceae</taxon>
        <taxon>Noctiluca</taxon>
    </lineage>
</organism>
<dbReference type="SMART" id="SM00064">
    <property type="entry name" value="FYVE"/>
    <property type="match status" value="1"/>
</dbReference>
<keyword evidence="3" id="KW-0862">Zinc</keyword>
<dbReference type="Gene3D" id="3.30.40.10">
    <property type="entry name" value="Zinc/RING finger domain, C3HC4 (zinc finger)"/>
    <property type="match status" value="1"/>
</dbReference>
<gene>
    <name evidence="7" type="ORF">NSCI0253_LOCUS17911</name>
</gene>
<evidence type="ECO:0000256" key="1">
    <source>
        <dbReference type="ARBA" id="ARBA00022723"/>
    </source>
</evidence>
<evidence type="ECO:0000256" key="2">
    <source>
        <dbReference type="ARBA" id="ARBA00022771"/>
    </source>
</evidence>
<dbReference type="CDD" id="cd00065">
    <property type="entry name" value="FYVE_like_SF"/>
    <property type="match status" value="1"/>
</dbReference>
<evidence type="ECO:0000256" key="3">
    <source>
        <dbReference type="ARBA" id="ARBA00022833"/>
    </source>
</evidence>
<protein>
    <recommendedName>
        <fullName evidence="6">FYVE-type domain-containing protein</fullName>
    </recommendedName>
</protein>
<dbReference type="PROSITE" id="PS50178">
    <property type="entry name" value="ZF_FYVE"/>
    <property type="match status" value="1"/>
</dbReference>
<evidence type="ECO:0000256" key="5">
    <source>
        <dbReference type="SAM" id="MobiDB-lite"/>
    </source>
</evidence>
<dbReference type="EMBL" id="HBFQ01025278">
    <property type="protein sequence ID" value="CAD8843561.1"/>
    <property type="molecule type" value="Transcribed_RNA"/>
</dbReference>
<dbReference type="Pfam" id="PF01363">
    <property type="entry name" value="FYVE"/>
    <property type="match status" value="1"/>
</dbReference>
<dbReference type="InterPro" id="IPR013083">
    <property type="entry name" value="Znf_RING/FYVE/PHD"/>
</dbReference>
<dbReference type="InterPro" id="IPR011011">
    <property type="entry name" value="Znf_FYVE_PHD"/>
</dbReference>
<accession>A0A7S1A5S4</accession>
<feature type="domain" description="FYVE-type" evidence="6">
    <location>
        <begin position="26"/>
        <end position="86"/>
    </location>
</feature>
<proteinExistence type="predicted"/>
<dbReference type="InterPro" id="IPR017455">
    <property type="entry name" value="Znf_FYVE-rel"/>
</dbReference>
<evidence type="ECO:0000256" key="4">
    <source>
        <dbReference type="PROSITE-ProRule" id="PRU00091"/>
    </source>
</evidence>
<name>A0A7S1A5S4_NOCSC</name>
<reference evidence="7" key="1">
    <citation type="submission" date="2021-01" db="EMBL/GenBank/DDBJ databases">
        <authorList>
            <person name="Corre E."/>
            <person name="Pelletier E."/>
            <person name="Niang G."/>
            <person name="Scheremetjew M."/>
            <person name="Finn R."/>
            <person name="Kale V."/>
            <person name="Holt S."/>
            <person name="Cochrane G."/>
            <person name="Meng A."/>
            <person name="Brown T."/>
            <person name="Cohen L."/>
        </authorList>
    </citation>
    <scope>NUCLEOTIDE SEQUENCE</scope>
</reference>